<dbReference type="Gene3D" id="3.30.565.10">
    <property type="entry name" value="Histidine kinase-like ATPase, C-terminal domain"/>
    <property type="match status" value="1"/>
</dbReference>
<dbReference type="SUPFAM" id="SSF47384">
    <property type="entry name" value="Homodimeric domain of signal transducing histidine kinase"/>
    <property type="match status" value="1"/>
</dbReference>
<dbReference type="Gene3D" id="1.10.287.130">
    <property type="match status" value="1"/>
</dbReference>
<dbReference type="PANTHER" id="PTHR45436">
    <property type="entry name" value="SENSOR HISTIDINE KINASE YKOH"/>
    <property type="match status" value="1"/>
</dbReference>
<evidence type="ECO:0000313" key="17">
    <source>
        <dbReference type="Proteomes" id="UP000662703"/>
    </source>
</evidence>
<keyword evidence="6 13" id="KW-0812">Transmembrane</keyword>
<dbReference type="InterPro" id="IPR036097">
    <property type="entry name" value="HisK_dim/P_sf"/>
</dbReference>
<keyword evidence="8 16" id="KW-0418">Kinase</keyword>
<evidence type="ECO:0000256" key="12">
    <source>
        <dbReference type="ARBA" id="ARBA00023136"/>
    </source>
</evidence>
<dbReference type="InterPro" id="IPR003594">
    <property type="entry name" value="HATPase_dom"/>
</dbReference>
<dbReference type="SMART" id="SM00388">
    <property type="entry name" value="HisKA"/>
    <property type="match status" value="1"/>
</dbReference>
<dbReference type="RefSeq" id="WP_194865943.1">
    <property type="nucleotide sequence ID" value="NZ_ARXX01000059.1"/>
</dbReference>
<evidence type="ECO:0000256" key="4">
    <source>
        <dbReference type="ARBA" id="ARBA00022553"/>
    </source>
</evidence>
<evidence type="ECO:0000256" key="10">
    <source>
        <dbReference type="ARBA" id="ARBA00022989"/>
    </source>
</evidence>
<keyword evidence="5" id="KW-0808">Transferase</keyword>
<keyword evidence="7" id="KW-0547">Nucleotide-binding</keyword>
<evidence type="ECO:0000256" key="6">
    <source>
        <dbReference type="ARBA" id="ARBA00022692"/>
    </source>
</evidence>
<evidence type="ECO:0000256" key="5">
    <source>
        <dbReference type="ARBA" id="ARBA00022679"/>
    </source>
</evidence>
<dbReference type="InterPro" id="IPR005467">
    <property type="entry name" value="His_kinase_dom"/>
</dbReference>
<dbReference type="Proteomes" id="UP000662703">
    <property type="component" value="Unassembled WGS sequence"/>
</dbReference>
<evidence type="ECO:0000256" key="3">
    <source>
        <dbReference type="ARBA" id="ARBA00012438"/>
    </source>
</evidence>
<comment type="caution">
    <text evidence="16">The sequence shown here is derived from an EMBL/GenBank/DDBJ whole genome shotgun (WGS) entry which is preliminary data.</text>
</comment>
<keyword evidence="11" id="KW-0902">Two-component regulatory system</keyword>
<dbReference type="Pfam" id="PF02518">
    <property type="entry name" value="HATPase_c"/>
    <property type="match status" value="1"/>
</dbReference>
<dbReference type="PROSITE" id="PS50109">
    <property type="entry name" value="HIS_KIN"/>
    <property type="match status" value="1"/>
</dbReference>
<reference evidence="16 17" key="1">
    <citation type="submission" date="2012-09" db="EMBL/GenBank/DDBJ databases">
        <title>Genome Sequence of alkane-degrading Bacterium Alcanivorax sp. 521-1.</title>
        <authorList>
            <person name="Lai Q."/>
            <person name="Shao Z."/>
        </authorList>
    </citation>
    <scope>NUCLEOTIDE SEQUENCE [LARGE SCALE GENOMIC DNA]</scope>
    <source>
        <strain evidence="16 17">521-1</strain>
    </source>
</reference>
<sequence length="440" mass="47926">MFSIRRFLMLALVAVILGGGTLLGWGTYRTLYHELDEQYDAELVQSGRLMAAFWNEGHVPDPAVARLDDSEHRYQRYFVYQLWDGGERVLASDGAPRDPLLPLEDPAAGGRYREVGGWHAYAMPLAGDRWVVVAESDAARRSLVANMAATVLLPYVLSVPVILVLVWLAVRWGLGPLTRLARSVQERDANNLAPLRHRAVRELAPLTDAINMLLARLVGTLEREKRFTADAAHELRTLLMALRLHADNAARLSDPDEVSASLIQLRRAVDRASRTVEQLMNLSRLDPQAGGAEARCDVVAVARDCLALIAPLAEQRGQTVALDAPDQQAVALPAEVTDMLVRNLLDNACRYSPEGAAVGVRVRAAAGQVLVEVFDGGPGLTAEQQSRFTGRFSRGRQDVPGAGLGLSIVDRILTIYGGALRYRLRAEGQPAAAVMTLPAA</sequence>
<dbReference type="GO" id="GO:0016301">
    <property type="term" value="F:kinase activity"/>
    <property type="evidence" value="ECO:0007669"/>
    <property type="project" value="UniProtKB-KW"/>
</dbReference>
<evidence type="ECO:0000313" key="16">
    <source>
        <dbReference type="EMBL" id="MBF5057820.1"/>
    </source>
</evidence>
<dbReference type="InterPro" id="IPR003661">
    <property type="entry name" value="HisK_dim/P_dom"/>
</dbReference>
<feature type="domain" description="Histidine kinase" evidence="14">
    <location>
        <begin position="230"/>
        <end position="440"/>
    </location>
</feature>
<feature type="domain" description="HAMP" evidence="15">
    <location>
        <begin position="171"/>
        <end position="222"/>
    </location>
</feature>
<dbReference type="Pfam" id="PF00512">
    <property type="entry name" value="HisKA"/>
    <property type="match status" value="1"/>
</dbReference>
<evidence type="ECO:0000259" key="15">
    <source>
        <dbReference type="PROSITE" id="PS50885"/>
    </source>
</evidence>
<dbReference type="CDD" id="cd00075">
    <property type="entry name" value="HATPase"/>
    <property type="match status" value="1"/>
</dbReference>
<evidence type="ECO:0000256" key="2">
    <source>
        <dbReference type="ARBA" id="ARBA00004141"/>
    </source>
</evidence>
<dbReference type="CDD" id="cd00082">
    <property type="entry name" value="HisKA"/>
    <property type="match status" value="1"/>
</dbReference>
<dbReference type="InterPro" id="IPR050428">
    <property type="entry name" value="TCS_sensor_his_kinase"/>
</dbReference>
<evidence type="ECO:0000256" key="13">
    <source>
        <dbReference type="SAM" id="Phobius"/>
    </source>
</evidence>
<dbReference type="PROSITE" id="PS50885">
    <property type="entry name" value="HAMP"/>
    <property type="match status" value="1"/>
</dbReference>
<dbReference type="InterPro" id="IPR003660">
    <property type="entry name" value="HAMP_dom"/>
</dbReference>
<dbReference type="InterPro" id="IPR004358">
    <property type="entry name" value="Sig_transdc_His_kin-like_C"/>
</dbReference>
<dbReference type="PRINTS" id="PR00344">
    <property type="entry name" value="BCTRLSENSOR"/>
</dbReference>
<dbReference type="SUPFAM" id="SSF55874">
    <property type="entry name" value="ATPase domain of HSP90 chaperone/DNA topoisomerase II/histidine kinase"/>
    <property type="match status" value="1"/>
</dbReference>
<dbReference type="PANTHER" id="PTHR45436:SF14">
    <property type="entry name" value="SENSOR PROTEIN QSEC"/>
    <property type="match status" value="1"/>
</dbReference>
<organism evidence="16 17">
    <name type="scientific">Alloalcanivorax profundimaris</name>
    <dbReference type="NCBI Taxonomy" id="2735259"/>
    <lineage>
        <taxon>Bacteria</taxon>
        <taxon>Pseudomonadati</taxon>
        <taxon>Pseudomonadota</taxon>
        <taxon>Gammaproteobacteria</taxon>
        <taxon>Oceanospirillales</taxon>
        <taxon>Alcanivoracaceae</taxon>
        <taxon>Alloalcanivorax</taxon>
    </lineage>
</organism>
<comment type="catalytic activity">
    <reaction evidence="1">
        <text>ATP + protein L-histidine = ADP + protein N-phospho-L-histidine.</text>
        <dbReference type="EC" id="2.7.13.3"/>
    </reaction>
</comment>
<dbReference type="EC" id="2.7.13.3" evidence="3"/>
<evidence type="ECO:0000256" key="9">
    <source>
        <dbReference type="ARBA" id="ARBA00022840"/>
    </source>
</evidence>
<keyword evidence="12 13" id="KW-0472">Membrane</keyword>
<name>A0ABS0AX19_9GAMM</name>
<gene>
    <name evidence="16" type="ORF">Y5W_03114</name>
</gene>
<evidence type="ECO:0000259" key="14">
    <source>
        <dbReference type="PROSITE" id="PS50109"/>
    </source>
</evidence>
<evidence type="ECO:0000256" key="11">
    <source>
        <dbReference type="ARBA" id="ARBA00023012"/>
    </source>
</evidence>
<evidence type="ECO:0000256" key="1">
    <source>
        <dbReference type="ARBA" id="ARBA00000085"/>
    </source>
</evidence>
<accession>A0ABS0AX19</accession>
<keyword evidence="17" id="KW-1185">Reference proteome</keyword>
<dbReference type="EMBL" id="ARXX01000059">
    <property type="protein sequence ID" value="MBF5057820.1"/>
    <property type="molecule type" value="Genomic_DNA"/>
</dbReference>
<comment type="subcellular location">
    <subcellularLocation>
        <location evidence="2">Membrane</location>
        <topology evidence="2">Multi-pass membrane protein</topology>
    </subcellularLocation>
</comment>
<keyword evidence="4" id="KW-0597">Phosphoprotein</keyword>
<protein>
    <recommendedName>
        <fullName evidence="3">histidine kinase</fullName>
        <ecNumber evidence="3">2.7.13.3</ecNumber>
    </recommendedName>
</protein>
<proteinExistence type="predicted"/>
<dbReference type="SMART" id="SM00387">
    <property type="entry name" value="HATPase_c"/>
    <property type="match status" value="1"/>
</dbReference>
<keyword evidence="10 13" id="KW-1133">Transmembrane helix</keyword>
<dbReference type="InterPro" id="IPR036890">
    <property type="entry name" value="HATPase_C_sf"/>
</dbReference>
<evidence type="ECO:0000256" key="7">
    <source>
        <dbReference type="ARBA" id="ARBA00022741"/>
    </source>
</evidence>
<feature type="transmembrane region" description="Helical" evidence="13">
    <location>
        <begin position="7"/>
        <end position="28"/>
    </location>
</feature>
<keyword evidence="9" id="KW-0067">ATP-binding</keyword>
<feature type="transmembrane region" description="Helical" evidence="13">
    <location>
        <begin position="152"/>
        <end position="174"/>
    </location>
</feature>
<evidence type="ECO:0000256" key="8">
    <source>
        <dbReference type="ARBA" id="ARBA00022777"/>
    </source>
</evidence>